<evidence type="ECO:0000256" key="10">
    <source>
        <dbReference type="SAM" id="SignalP"/>
    </source>
</evidence>
<dbReference type="AlphaFoldDB" id="A0A1I6AI78"/>
<evidence type="ECO:0000256" key="2">
    <source>
        <dbReference type="ARBA" id="ARBA00010052"/>
    </source>
</evidence>
<dbReference type="Proteomes" id="UP000199029">
    <property type="component" value="Unassembled WGS sequence"/>
</dbReference>
<dbReference type="PANTHER" id="PTHR13966:SF5">
    <property type="entry name" value="ENDONUCLEASE G, MITOCHONDRIAL"/>
    <property type="match status" value="1"/>
</dbReference>
<dbReference type="GO" id="GO:0004519">
    <property type="term" value="F:endonuclease activity"/>
    <property type="evidence" value="ECO:0007669"/>
    <property type="project" value="UniProtKB-KW"/>
</dbReference>
<reference evidence="14" key="1">
    <citation type="submission" date="2016-10" db="EMBL/GenBank/DDBJ databases">
        <authorList>
            <person name="Varghese N."/>
            <person name="Submissions S."/>
        </authorList>
    </citation>
    <scope>NUCLEOTIDE SEQUENCE [LARGE SCALE GENOMIC DNA]</scope>
    <source>
        <strain evidence="14">OR362-8,ATCC BAA-1266,JCM 13504</strain>
    </source>
</reference>
<evidence type="ECO:0000256" key="4">
    <source>
        <dbReference type="ARBA" id="ARBA00022723"/>
    </source>
</evidence>
<name>A0A1I6AI78_HYMAR</name>
<keyword evidence="10" id="KW-0732">Signal</keyword>
<keyword evidence="14" id="KW-1185">Reference proteome</keyword>
<evidence type="ECO:0000256" key="5">
    <source>
        <dbReference type="ARBA" id="ARBA00022759"/>
    </source>
</evidence>
<feature type="chain" id="PRO_5011653586" evidence="10">
    <location>
        <begin position="26"/>
        <end position="447"/>
    </location>
</feature>
<dbReference type="SUPFAM" id="SSF54060">
    <property type="entry name" value="His-Me finger endonucleases"/>
    <property type="match status" value="1"/>
</dbReference>
<dbReference type="STRING" id="1227077.SAMN04515668_3708"/>
<evidence type="ECO:0000256" key="7">
    <source>
        <dbReference type="ARBA" id="ARBA00022842"/>
    </source>
</evidence>
<evidence type="ECO:0000256" key="3">
    <source>
        <dbReference type="ARBA" id="ARBA00022722"/>
    </source>
</evidence>
<sequence length="447" mass="48122">MPKYLRSSLRSLLLLSSLAFQPARAGDGSPSSLVAVAPAATTTQESFDTGSKPNYPAGTVALGTGSWTFTDAVLGSSPADRKNGAQSARLQQNGKLTMEFFLPNGASTVTVQHAIFGTDASSSWELWAQAASCNCDKWTKVGNTVLTTTNVLQATSFTVNISGNVKFEIRKTSGGAARLNIDDFSVVDFGVAQPSVDNDNMALGNPSGAITDISYPTNYLLVKPQYVMSYHRDRGIPNWVSWHLDIGDRNGIDRQDDFRPDPQLPAGWYQVTQTSYSGSGFDRGHLCPSADRTSSLENNSATFYMTNMMPQAPQNNQVTWGNLENYTRTFLPNNEVYIIAGSYGVGGTGSNGGVTNTLDQGRVTVPNRTWKVIVILPVGDNDVARVTSNTRVIAVDMPNINTLNTNWGVYRTSVDAIEASTGYDLLSNLPLEVQAAIEARTDTGPTN</sequence>
<dbReference type="SMART" id="SM00477">
    <property type="entry name" value="NUC"/>
    <property type="match status" value="1"/>
</dbReference>
<evidence type="ECO:0000259" key="11">
    <source>
        <dbReference type="SMART" id="SM00477"/>
    </source>
</evidence>
<keyword evidence="5 13" id="KW-0255">Endonuclease</keyword>
<dbReference type="GO" id="GO:0046872">
    <property type="term" value="F:metal ion binding"/>
    <property type="evidence" value="ECO:0007669"/>
    <property type="project" value="UniProtKB-KW"/>
</dbReference>
<proteinExistence type="inferred from homology"/>
<keyword evidence="7" id="KW-0460">Magnesium</keyword>
<comment type="cofactor">
    <cofactor evidence="1">
        <name>Mg(2+)</name>
        <dbReference type="ChEBI" id="CHEBI:18420"/>
    </cofactor>
</comment>
<evidence type="ECO:0000256" key="9">
    <source>
        <dbReference type="PIRSR" id="PIRSR640255-2"/>
    </source>
</evidence>
<comment type="similarity">
    <text evidence="2">Belongs to the DNA/RNA non-specific endonuclease family.</text>
</comment>
<dbReference type="EMBL" id="FOXS01000005">
    <property type="protein sequence ID" value="SFQ68391.1"/>
    <property type="molecule type" value="Genomic_DNA"/>
</dbReference>
<dbReference type="RefSeq" id="WP_234795151.1">
    <property type="nucleotide sequence ID" value="NZ_FOXS01000005.1"/>
</dbReference>
<dbReference type="PROSITE" id="PS01070">
    <property type="entry name" value="NUCLEASE_NON_SPEC"/>
    <property type="match status" value="1"/>
</dbReference>
<evidence type="ECO:0000256" key="6">
    <source>
        <dbReference type="ARBA" id="ARBA00022801"/>
    </source>
</evidence>
<dbReference type="InterPro" id="IPR044929">
    <property type="entry name" value="DNA/RNA_non-sp_Endonuclease_sf"/>
</dbReference>
<keyword evidence="4 9" id="KW-0479">Metal-binding</keyword>
<evidence type="ECO:0000313" key="13">
    <source>
        <dbReference type="EMBL" id="SFQ68391.1"/>
    </source>
</evidence>
<dbReference type="InterPro" id="IPR040255">
    <property type="entry name" value="Non-specific_endonuclease"/>
</dbReference>
<dbReference type="Gene3D" id="3.40.570.10">
    <property type="entry name" value="Extracellular Endonuclease, subunit A"/>
    <property type="match status" value="1"/>
</dbReference>
<feature type="domain" description="ENPP1-3/EXOG-like endonuclease/phosphodiesterase" evidence="11">
    <location>
        <begin position="223"/>
        <end position="432"/>
    </location>
</feature>
<organism evidence="13 14">
    <name type="scientific">Hymenobacter arizonensis</name>
    <name type="common">Siccationidurans arizonensis</name>
    <dbReference type="NCBI Taxonomy" id="1227077"/>
    <lineage>
        <taxon>Bacteria</taxon>
        <taxon>Pseudomonadati</taxon>
        <taxon>Bacteroidota</taxon>
        <taxon>Cytophagia</taxon>
        <taxon>Cytophagales</taxon>
        <taxon>Hymenobacteraceae</taxon>
        <taxon>Hymenobacter</taxon>
    </lineage>
</organism>
<dbReference type="InterPro" id="IPR018524">
    <property type="entry name" value="DNA/RNA_endonuclease_AS"/>
</dbReference>
<dbReference type="SMART" id="SM00892">
    <property type="entry name" value="Endonuclease_NS"/>
    <property type="match status" value="1"/>
</dbReference>
<dbReference type="PANTHER" id="PTHR13966">
    <property type="entry name" value="ENDONUCLEASE RELATED"/>
    <property type="match status" value="1"/>
</dbReference>
<evidence type="ECO:0000313" key="14">
    <source>
        <dbReference type="Proteomes" id="UP000199029"/>
    </source>
</evidence>
<protein>
    <submittedName>
        <fullName evidence="13">Endonuclease G</fullName>
    </submittedName>
</protein>
<dbReference type="GO" id="GO:0003676">
    <property type="term" value="F:nucleic acid binding"/>
    <property type="evidence" value="ECO:0007669"/>
    <property type="project" value="InterPro"/>
</dbReference>
<keyword evidence="3" id="KW-0540">Nuclease</keyword>
<evidence type="ECO:0000256" key="8">
    <source>
        <dbReference type="PIRSR" id="PIRSR640255-1"/>
    </source>
</evidence>
<dbReference type="InterPro" id="IPR044925">
    <property type="entry name" value="His-Me_finger_sf"/>
</dbReference>
<feature type="signal peptide" evidence="10">
    <location>
        <begin position="1"/>
        <end position="25"/>
    </location>
</feature>
<evidence type="ECO:0000256" key="1">
    <source>
        <dbReference type="ARBA" id="ARBA00001946"/>
    </source>
</evidence>
<evidence type="ECO:0000259" key="12">
    <source>
        <dbReference type="SMART" id="SM00892"/>
    </source>
</evidence>
<gene>
    <name evidence="13" type="ORF">SAMN04515668_3708</name>
</gene>
<dbReference type="CDD" id="cd00091">
    <property type="entry name" value="NUC"/>
    <property type="match status" value="1"/>
</dbReference>
<dbReference type="InterPro" id="IPR001604">
    <property type="entry name" value="Endo_G_ENPP1-like_dom"/>
</dbReference>
<feature type="active site" description="Proton acceptor" evidence="8">
    <location>
        <position position="285"/>
    </location>
</feature>
<dbReference type="GO" id="GO:0016787">
    <property type="term" value="F:hydrolase activity"/>
    <property type="evidence" value="ECO:0007669"/>
    <property type="project" value="UniProtKB-KW"/>
</dbReference>
<dbReference type="Pfam" id="PF01223">
    <property type="entry name" value="Endonuclease_NS"/>
    <property type="match status" value="1"/>
</dbReference>
<keyword evidence="6" id="KW-0378">Hydrolase</keyword>
<dbReference type="InterPro" id="IPR020821">
    <property type="entry name" value="ENPP1-3/EXOG-like_nuc-like"/>
</dbReference>
<feature type="domain" description="DNA/RNA non-specific endonuclease/pyrophosphatase/phosphodiesterase" evidence="12">
    <location>
        <begin position="222"/>
        <end position="432"/>
    </location>
</feature>
<feature type="binding site" evidence="9">
    <location>
        <position position="316"/>
    </location>
    <ligand>
        <name>Mg(2+)</name>
        <dbReference type="ChEBI" id="CHEBI:18420"/>
        <note>catalytic</note>
    </ligand>
</feature>
<accession>A0A1I6AI78</accession>